<keyword evidence="2 6" id="KW-0678">Repressor</keyword>
<name>A0A022QPY6_ERYGU</name>
<evidence type="ECO:0000313" key="8">
    <source>
        <dbReference type="EMBL" id="EYU29363.1"/>
    </source>
</evidence>
<evidence type="ECO:0000256" key="5">
    <source>
        <dbReference type="ARBA" id="ARBA00023242"/>
    </source>
</evidence>
<reference evidence="8 9" key="1">
    <citation type="journal article" date="2013" name="Proc. Natl. Acad. Sci. U.S.A.">
        <title>Fine-scale variation in meiotic recombination in Mimulus inferred from population shotgun sequencing.</title>
        <authorList>
            <person name="Hellsten U."/>
            <person name="Wright K.M."/>
            <person name="Jenkins J."/>
            <person name="Shu S."/>
            <person name="Yuan Y."/>
            <person name="Wessler S.R."/>
            <person name="Schmutz J."/>
            <person name="Willis J.H."/>
            <person name="Rokhsar D.S."/>
        </authorList>
    </citation>
    <scope>NUCLEOTIDE SEQUENCE [LARGE SCALE GENOMIC DNA]</scope>
    <source>
        <strain evidence="9">cv. DUN x IM62</strain>
    </source>
</reference>
<comment type="subcellular location">
    <subcellularLocation>
        <location evidence="1 6">Nucleus</location>
    </subcellularLocation>
</comment>
<evidence type="ECO:0000256" key="3">
    <source>
        <dbReference type="ARBA" id="ARBA00023015"/>
    </source>
</evidence>
<accession>A0A022QPY6</accession>
<gene>
    <name evidence="8" type="ORF">MIMGU_mgv11b021632mg</name>
</gene>
<dbReference type="Pfam" id="PF04844">
    <property type="entry name" value="Ovate"/>
    <property type="match status" value="1"/>
</dbReference>
<dbReference type="Proteomes" id="UP000030748">
    <property type="component" value="Unassembled WGS sequence"/>
</dbReference>
<feature type="domain" description="OVATE" evidence="7">
    <location>
        <begin position="37"/>
        <end position="74"/>
    </location>
</feature>
<evidence type="ECO:0000256" key="6">
    <source>
        <dbReference type="RuleBase" id="RU367028"/>
    </source>
</evidence>
<keyword evidence="4 6" id="KW-0804">Transcription</keyword>
<dbReference type="InterPro" id="IPR038933">
    <property type="entry name" value="Ovate"/>
</dbReference>
<evidence type="ECO:0000256" key="2">
    <source>
        <dbReference type="ARBA" id="ARBA00022491"/>
    </source>
</evidence>
<dbReference type="EMBL" id="KI631257">
    <property type="protein sequence ID" value="EYU29363.1"/>
    <property type="molecule type" value="Genomic_DNA"/>
</dbReference>
<protein>
    <recommendedName>
        <fullName evidence="6">Transcription repressor</fullName>
    </recommendedName>
    <alternativeName>
        <fullName evidence="6">Ovate family protein</fullName>
    </alternativeName>
</protein>
<keyword evidence="5 6" id="KW-0539">Nucleus</keyword>
<dbReference type="InterPro" id="IPR006458">
    <property type="entry name" value="Ovate_C"/>
</dbReference>
<dbReference type="AlphaFoldDB" id="A0A022QPY6"/>
<dbReference type="GO" id="GO:0045892">
    <property type="term" value="P:negative regulation of DNA-templated transcription"/>
    <property type="evidence" value="ECO:0007669"/>
    <property type="project" value="UniProtKB-UniRule"/>
</dbReference>
<evidence type="ECO:0000259" key="7">
    <source>
        <dbReference type="PROSITE" id="PS51754"/>
    </source>
</evidence>
<dbReference type="PANTHER" id="PTHR33057">
    <property type="entry name" value="TRANSCRIPTION REPRESSOR OFP7-RELATED"/>
    <property type="match status" value="1"/>
</dbReference>
<proteinExistence type="predicted"/>
<evidence type="ECO:0000256" key="1">
    <source>
        <dbReference type="ARBA" id="ARBA00004123"/>
    </source>
</evidence>
<keyword evidence="3 6" id="KW-0805">Transcription regulation</keyword>
<evidence type="ECO:0000313" key="9">
    <source>
        <dbReference type="Proteomes" id="UP000030748"/>
    </source>
</evidence>
<organism evidence="8 9">
    <name type="scientific">Erythranthe guttata</name>
    <name type="common">Yellow monkey flower</name>
    <name type="synonym">Mimulus guttatus</name>
    <dbReference type="NCBI Taxonomy" id="4155"/>
    <lineage>
        <taxon>Eukaryota</taxon>
        <taxon>Viridiplantae</taxon>
        <taxon>Streptophyta</taxon>
        <taxon>Embryophyta</taxon>
        <taxon>Tracheophyta</taxon>
        <taxon>Spermatophyta</taxon>
        <taxon>Magnoliopsida</taxon>
        <taxon>eudicotyledons</taxon>
        <taxon>Gunneridae</taxon>
        <taxon>Pentapetalae</taxon>
        <taxon>asterids</taxon>
        <taxon>lamiids</taxon>
        <taxon>Lamiales</taxon>
        <taxon>Phrymaceae</taxon>
        <taxon>Erythranthe</taxon>
    </lineage>
</organism>
<sequence>SHHPDVLLLRHRCRGGRHPEFEGCPEILIIGSESVALKKDSDHPFLDFRRFMLQMIMEKYLYSKDDLEELFNCY</sequence>
<dbReference type="GO" id="GO:0005634">
    <property type="term" value="C:nucleus"/>
    <property type="evidence" value="ECO:0007669"/>
    <property type="project" value="UniProtKB-SubCell"/>
</dbReference>
<comment type="function">
    <text evidence="6">Transcriptional repressor that regulates multiple aspects of plant growth and development.</text>
</comment>
<feature type="non-terminal residue" evidence="8">
    <location>
        <position position="1"/>
    </location>
</feature>
<dbReference type="PANTHER" id="PTHR33057:SF70">
    <property type="entry name" value="TRANSCRIPTION REPRESSOR-RELATED"/>
    <property type="match status" value="1"/>
</dbReference>
<evidence type="ECO:0000256" key="4">
    <source>
        <dbReference type="ARBA" id="ARBA00023163"/>
    </source>
</evidence>
<keyword evidence="9" id="KW-1185">Reference proteome</keyword>
<dbReference type="PROSITE" id="PS51754">
    <property type="entry name" value="OVATE"/>
    <property type="match status" value="1"/>
</dbReference>